<name>A0A1F5PIP6_9BACT</name>
<dbReference type="Proteomes" id="UP000177682">
    <property type="component" value="Unassembled WGS sequence"/>
</dbReference>
<dbReference type="AlphaFoldDB" id="A0A1F5PIP6"/>
<comment type="caution">
    <text evidence="1">The sequence shown here is derived from an EMBL/GenBank/DDBJ whole genome shotgun (WGS) entry which is preliminary data.</text>
</comment>
<protein>
    <recommendedName>
        <fullName evidence="3">YraN family protein</fullName>
    </recommendedName>
</protein>
<reference evidence="1 2" key="1">
    <citation type="journal article" date="2016" name="Nat. Commun.">
        <title>Thousands of microbial genomes shed light on interconnected biogeochemical processes in an aquifer system.</title>
        <authorList>
            <person name="Anantharaman K."/>
            <person name="Brown C.T."/>
            <person name="Hug L.A."/>
            <person name="Sharon I."/>
            <person name="Castelle C.J."/>
            <person name="Probst A.J."/>
            <person name="Thomas B.C."/>
            <person name="Singh A."/>
            <person name="Wilkins M.J."/>
            <person name="Karaoz U."/>
            <person name="Brodie E.L."/>
            <person name="Williams K.H."/>
            <person name="Hubbard S.S."/>
            <person name="Banfield J.F."/>
        </authorList>
    </citation>
    <scope>NUCLEOTIDE SEQUENCE [LARGE SCALE GENOMIC DNA]</scope>
</reference>
<evidence type="ECO:0000313" key="1">
    <source>
        <dbReference type="EMBL" id="OGE89823.1"/>
    </source>
</evidence>
<evidence type="ECO:0000313" key="2">
    <source>
        <dbReference type="Proteomes" id="UP000177682"/>
    </source>
</evidence>
<dbReference type="EMBL" id="MFEY01000008">
    <property type="protein sequence ID" value="OGE89823.1"/>
    <property type="molecule type" value="Genomic_DNA"/>
</dbReference>
<proteinExistence type="predicted"/>
<gene>
    <name evidence="1" type="ORF">A3E29_00345</name>
</gene>
<organism evidence="1 2">
    <name type="scientific">Candidatus Doudnabacteria bacterium RIFCSPHIGHO2_12_FULL_48_16</name>
    <dbReference type="NCBI Taxonomy" id="1817838"/>
    <lineage>
        <taxon>Bacteria</taxon>
        <taxon>Candidatus Doudnaibacteriota</taxon>
    </lineage>
</organism>
<evidence type="ECO:0008006" key="3">
    <source>
        <dbReference type="Google" id="ProtNLM"/>
    </source>
</evidence>
<sequence length="101" mass="12117">MNRTQKGKIIEQKAQALLAQDGYWIEKARRAKFQQQDLFGCWDLMAVGKKEIRFIQVSSERFSSRSRADQERMLAFPRPVNTTKEYWRWNEKTDKFEIITL</sequence>
<accession>A0A1F5PIP6</accession>